<name>A0A4Q9LLI8_9MICR</name>
<dbReference type="VEuPathDB" id="MicrosporidiaDB:CWI38_2288p0020"/>
<dbReference type="InterPro" id="IPR043198">
    <property type="entry name" value="Cyclin/Ssn8"/>
</dbReference>
<evidence type="ECO:0000313" key="2">
    <source>
        <dbReference type="Proteomes" id="UP000292282"/>
    </source>
</evidence>
<gene>
    <name evidence="1" type="ORF">CWI38_2288p0020</name>
</gene>
<dbReference type="Gene3D" id="1.10.472.10">
    <property type="entry name" value="Cyclin-like"/>
    <property type="match status" value="1"/>
</dbReference>
<dbReference type="GO" id="GO:0006357">
    <property type="term" value="P:regulation of transcription by RNA polymerase II"/>
    <property type="evidence" value="ECO:0007669"/>
    <property type="project" value="InterPro"/>
</dbReference>
<dbReference type="OrthoDB" id="4951845at2759"/>
<dbReference type="GO" id="GO:0016538">
    <property type="term" value="F:cyclin-dependent protein serine/threonine kinase regulator activity"/>
    <property type="evidence" value="ECO:0007669"/>
    <property type="project" value="InterPro"/>
</dbReference>
<reference evidence="1 2" key="1">
    <citation type="submission" date="2017-12" db="EMBL/GenBank/DDBJ databases">
        <authorList>
            <person name="Pombert J.-F."/>
            <person name="Haag K.L."/>
            <person name="Ebert D."/>
        </authorList>
    </citation>
    <scope>NUCLEOTIDE SEQUENCE [LARGE SCALE GENOMIC DNA]</scope>
    <source>
        <strain evidence="1">IL-G-3</strain>
    </source>
</reference>
<dbReference type="AlphaFoldDB" id="A0A4Q9LLI8"/>
<keyword evidence="2" id="KW-1185">Reference proteome</keyword>
<evidence type="ECO:0008006" key="3">
    <source>
        <dbReference type="Google" id="ProtNLM"/>
    </source>
</evidence>
<dbReference type="SUPFAM" id="SSF47954">
    <property type="entry name" value="Cyclin-like"/>
    <property type="match status" value="1"/>
</dbReference>
<comment type="caution">
    <text evidence="1">The sequence shown here is derived from an EMBL/GenBank/DDBJ whole genome shotgun (WGS) entry which is preliminary data.</text>
</comment>
<dbReference type="InterPro" id="IPR036915">
    <property type="entry name" value="Cyclin-like_sf"/>
</dbReference>
<dbReference type="Proteomes" id="UP000292282">
    <property type="component" value="Unassembled WGS sequence"/>
</dbReference>
<proteinExistence type="predicted"/>
<sequence>MPETLRNDLIEGNKNILKICHMLETPLKTILTAQIIFQKVYPMLYTCESYNDVSFVCVYIASKIEETHIKLEAFLNAIFSIKNIKPKDCNSILVKCECKIVNLLKFNFDIKHSHFYFLKISKQIRMPEDVLLRKIEQLNDLHGDSRVNKISYFNDGLYSPVDVAFSLLSNEEIFKFEKNSFVFVNREYIENIKKEIFLKI</sequence>
<dbReference type="PANTHER" id="PTHR10026">
    <property type="entry name" value="CYCLIN"/>
    <property type="match status" value="1"/>
</dbReference>
<evidence type="ECO:0000313" key="1">
    <source>
        <dbReference type="EMBL" id="TBU08241.1"/>
    </source>
</evidence>
<dbReference type="EMBL" id="PITK01002288">
    <property type="protein sequence ID" value="TBU08241.1"/>
    <property type="molecule type" value="Genomic_DNA"/>
</dbReference>
<accession>A0A4Q9LLI8</accession>
<organism evidence="1 2">
    <name type="scientific">Hamiltosporidium tvaerminnensis</name>
    <dbReference type="NCBI Taxonomy" id="1176355"/>
    <lineage>
        <taxon>Eukaryota</taxon>
        <taxon>Fungi</taxon>
        <taxon>Fungi incertae sedis</taxon>
        <taxon>Microsporidia</taxon>
        <taxon>Dubosqiidae</taxon>
        <taxon>Hamiltosporidium</taxon>
    </lineage>
</organism>
<protein>
    <recommendedName>
        <fullName evidence="3">Cyclin</fullName>
    </recommendedName>
</protein>